<keyword evidence="2" id="KW-1185">Reference proteome</keyword>
<protein>
    <submittedName>
        <fullName evidence="1">Uncharacterized protein</fullName>
    </submittedName>
</protein>
<gene>
    <name evidence="1" type="ORF">SY85_23405</name>
</gene>
<accession>A0A172U183</accession>
<dbReference type="AlphaFoldDB" id="A0A172U183"/>
<proteinExistence type="predicted"/>
<dbReference type="Proteomes" id="UP000077177">
    <property type="component" value="Chromosome"/>
</dbReference>
<dbReference type="RefSeq" id="WP_066408403.1">
    <property type="nucleotide sequence ID" value="NZ_CP011390.1"/>
</dbReference>
<dbReference type="STRING" id="1492898.SY85_23405"/>
<evidence type="ECO:0000313" key="2">
    <source>
        <dbReference type="Proteomes" id="UP000077177"/>
    </source>
</evidence>
<dbReference type="KEGG" id="fla:SY85_23405"/>
<dbReference type="EMBL" id="CP011390">
    <property type="protein sequence ID" value="ANE52982.1"/>
    <property type="molecule type" value="Genomic_DNA"/>
</dbReference>
<evidence type="ECO:0000313" key="1">
    <source>
        <dbReference type="EMBL" id="ANE52982.1"/>
    </source>
</evidence>
<name>A0A172U183_9BACT</name>
<sequence length="65" mass="7275">MKTTLQFSSLLLLTGFQSEIKMRSYRINTSDFTLAGVFSEAEIELAEESYKALSVHSEAPMQKVA</sequence>
<reference evidence="1 2" key="2">
    <citation type="journal article" date="2016" name="Int. J. Syst. Evol. Microbiol.">
        <title>Flavisolibacter tropicus sp. nov., isolated from tropical soil.</title>
        <authorList>
            <person name="Lee J.J."/>
            <person name="Kang M.S."/>
            <person name="Kim G.S."/>
            <person name="Lee C.S."/>
            <person name="Lim S."/>
            <person name="Lee J."/>
            <person name="Roh S.H."/>
            <person name="Kang H."/>
            <person name="Ha J.M."/>
            <person name="Bae S."/>
            <person name="Jung H.Y."/>
            <person name="Kim M.K."/>
        </authorList>
    </citation>
    <scope>NUCLEOTIDE SEQUENCE [LARGE SCALE GENOMIC DNA]</scope>
    <source>
        <strain evidence="1 2">LCS9</strain>
    </source>
</reference>
<organism evidence="1 2">
    <name type="scientific">Flavisolibacter tropicus</name>
    <dbReference type="NCBI Taxonomy" id="1492898"/>
    <lineage>
        <taxon>Bacteria</taxon>
        <taxon>Pseudomonadati</taxon>
        <taxon>Bacteroidota</taxon>
        <taxon>Chitinophagia</taxon>
        <taxon>Chitinophagales</taxon>
        <taxon>Chitinophagaceae</taxon>
        <taxon>Flavisolibacter</taxon>
    </lineage>
</organism>
<reference evidence="2" key="1">
    <citation type="submission" date="2015-01" db="EMBL/GenBank/DDBJ databases">
        <title>Flavisolibacter sp./LCS9/ whole genome sequencing.</title>
        <authorList>
            <person name="Kim M.K."/>
            <person name="Srinivasan S."/>
            <person name="Lee J.-J."/>
        </authorList>
    </citation>
    <scope>NUCLEOTIDE SEQUENCE [LARGE SCALE GENOMIC DNA]</scope>
    <source>
        <strain evidence="2">LCS9</strain>
    </source>
</reference>